<protein>
    <recommendedName>
        <fullName evidence="1">Glycosyltransferase subfamily 4-like N-terminal domain-containing protein</fullName>
    </recommendedName>
</protein>
<evidence type="ECO:0000313" key="2">
    <source>
        <dbReference type="EMBL" id="OGH68540.1"/>
    </source>
</evidence>
<gene>
    <name evidence="2" type="ORF">A3D53_00790</name>
</gene>
<dbReference type="SUPFAM" id="SSF53756">
    <property type="entry name" value="UDP-Glycosyltransferase/glycogen phosphorylase"/>
    <property type="match status" value="1"/>
</dbReference>
<sequence length="358" mass="39423">MEKPLHIVFIIQSLGLGGAELSLVNLINASDPSAFRFSIIVFDKILTVADRITRRDVTMVQVPKRGKISWHLVRDLKKILVRLRPDVVHTHLFTADIWGIIAARQLMIPTVCTEHDVNKDYGFVRHLLKRLFSGYPDCYASCSHSVAQFMRQKYGVTKPVKVIPNGVEVKKMGVLPPPNFIAPWRLGLCGRLVTQKKGQHVAIEALAMLKKHSWSLTMVGDGPDLIPLTHLVKLKGLESRITFRSGNMPIEKYLEETAIVLVPSLFEGLGVVAREAMAAGRLVVASRTGGLAESIEDGQTGVLVEPGNTVLLARAIETIFNEPTQTQAMAAAGQAHAQAYFAMDLMVEAYAALYRGLV</sequence>
<reference evidence="2 3" key="1">
    <citation type="journal article" date="2016" name="Nat. Commun.">
        <title>Thousands of microbial genomes shed light on interconnected biogeochemical processes in an aquifer system.</title>
        <authorList>
            <person name="Anantharaman K."/>
            <person name="Brown C.T."/>
            <person name="Hug L.A."/>
            <person name="Sharon I."/>
            <person name="Castelle C.J."/>
            <person name="Probst A.J."/>
            <person name="Thomas B.C."/>
            <person name="Singh A."/>
            <person name="Wilkins M.J."/>
            <person name="Karaoz U."/>
            <person name="Brodie E.L."/>
            <person name="Williams K.H."/>
            <person name="Hubbard S.S."/>
            <person name="Banfield J.F."/>
        </authorList>
    </citation>
    <scope>NUCLEOTIDE SEQUENCE [LARGE SCALE GENOMIC DNA]</scope>
</reference>
<dbReference type="EMBL" id="MFQA01000038">
    <property type="protein sequence ID" value="OGH68540.1"/>
    <property type="molecule type" value="Genomic_DNA"/>
</dbReference>
<dbReference type="Proteomes" id="UP000176413">
    <property type="component" value="Unassembled WGS sequence"/>
</dbReference>
<proteinExistence type="predicted"/>
<dbReference type="InterPro" id="IPR028098">
    <property type="entry name" value="Glyco_trans_4-like_N"/>
</dbReference>
<dbReference type="Pfam" id="PF13439">
    <property type="entry name" value="Glyco_transf_4"/>
    <property type="match status" value="1"/>
</dbReference>
<evidence type="ECO:0000313" key="3">
    <source>
        <dbReference type="Proteomes" id="UP000176413"/>
    </source>
</evidence>
<dbReference type="Pfam" id="PF13692">
    <property type="entry name" value="Glyco_trans_1_4"/>
    <property type="match status" value="1"/>
</dbReference>
<accession>A0A1F6MAE9</accession>
<name>A0A1F6MAE9_9BACT</name>
<organism evidence="2 3">
    <name type="scientific">Candidatus Magasanikbacteria bacterium RIFCSPHIGHO2_02_FULL_45_10</name>
    <dbReference type="NCBI Taxonomy" id="1798679"/>
    <lineage>
        <taxon>Bacteria</taxon>
        <taxon>Candidatus Magasanikiibacteriota</taxon>
    </lineage>
</organism>
<dbReference type="PANTHER" id="PTHR12526">
    <property type="entry name" value="GLYCOSYLTRANSFERASE"/>
    <property type="match status" value="1"/>
</dbReference>
<dbReference type="AlphaFoldDB" id="A0A1F6MAE9"/>
<dbReference type="Gene3D" id="3.40.50.2000">
    <property type="entry name" value="Glycogen Phosphorylase B"/>
    <property type="match status" value="2"/>
</dbReference>
<feature type="domain" description="Glycosyltransferase subfamily 4-like N-terminal" evidence="1">
    <location>
        <begin position="17"/>
        <end position="170"/>
    </location>
</feature>
<evidence type="ECO:0000259" key="1">
    <source>
        <dbReference type="Pfam" id="PF13439"/>
    </source>
</evidence>
<comment type="caution">
    <text evidence="2">The sequence shown here is derived from an EMBL/GenBank/DDBJ whole genome shotgun (WGS) entry which is preliminary data.</text>
</comment>